<comment type="caution">
    <text evidence="3">The sequence shown here is derived from an EMBL/GenBank/DDBJ whole genome shotgun (WGS) entry which is preliminary data.</text>
</comment>
<reference evidence="3 4" key="1">
    <citation type="submission" date="2020-08" db="EMBL/GenBank/DDBJ databases">
        <title>Genomic Encyclopedia of Type Strains, Phase IV (KMG-IV): sequencing the most valuable type-strain genomes for metagenomic binning, comparative biology and taxonomic classification.</title>
        <authorList>
            <person name="Goeker M."/>
        </authorList>
    </citation>
    <scope>NUCLEOTIDE SEQUENCE [LARGE SCALE GENOMIC DNA]</scope>
    <source>
        <strain evidence="3 4">DSM 102255</strain>
    </source>
</reference>
<dbReference type="PANTHER" id="PTHR30204:SF92">
    <property type="entry name" value="HTH-TYPE TRANSCRIPTIONAL REGULATOR ZNTR"/>
    <property type="match status" value="1"/>
</dbReference>
<sequence length="143" mass="15515">MVHEVLIGAAAKAAGCSVPTVRYYEDVGLLAGANRTHGGHRAYQHKDVERLVLIRRCRDFGMSIKQVKTLVEIRDRPVSCDNALDVVTHHRDALRVRIAELKALDRAMTLIAARCESDCAGGAAACCSIYEDLATVPENALSA</sequence>
<dbReference type="PRINTS" id="PR00040">
    <property type="entry name" value="HTHMERR"/>
</dbReference>
<accession>A0A841JBI7</accession>
<dbReference type="InterPro" id="IPR000551">
    <property type="entry name" value="MerR-type_HTH_dom"/>
</dbReference>
<dbReference type="AlphaFoldDB" id="A0A841JBI7"/>
<dbReference type="GO" id="GO:0003677">
    <property type="term" value="F:DNA binding"/>
    <property type="evidence" value="ECO:0007669"/>
    <property type="project" value="UniProtKB-KW"/>
</dbReference>
<dbReference type="PANTHER" id="PTHR30204">
    <property type="entry name" value="REDOX-CYCLING DRUG-SENSING TRANSCRIPTIONAL ACTIVATOR SOXR"/>
    <property type="match status" value="1"/>
</dbReference>
<evidence type="ECO:0000313" key="3">
    <source>
        <dbReference type="EMBL" id="MBB6125481.1"/>
    </source>
</evidence>
<protein>
    <submittedName>
        <fullName evidence="3">DNA-binding transcriptional MerR regulator</fullName>
    </submittedName>
</protein>
<keyword evidence="4" id="KW-1185">Reference proteome</keyword>
<dbReference type="InterPro" id="IPR047057">
    <property type="entry name" value="MerR_fam"/>
</dbReference>
<dbReference type="RefSeq" id="WP_184081764.1">
    <property type="nucleotide sequence ID" value="NZ_JACIJP010000007.1"/>
</dbReference>
<gene>
    <name evidence="3" type="ORF">FHS92_003243</name>
</gene>
<dbReference type="PROSITE" id="PS50937">
    <property type="entry name" value="HTH_MERR_2"/>
    <property type="match status" value="1"/>
</dbReference>
<dbReference type="EMBL" id="JACIJP010000007">
    <property type="protein sequence ID" value="MBB6125481.1"/>
    <property type="molecule type" value="Genomic_DNA"/>
</dbReference>
<proteinExistence type="predicted"/>
<feature type="domain" description="HTH merR-type" evidence="2">
    <location>
        <begin position="7"/>
        <end position="73"/>
    </location>
</feature>
<organism evidence="3 4">
    <name type="scientific">Sphingobium subterraneum</name>
    <dbReference type="NCBI Taxonomy" id="627688"/>
    <lineage>
        <taxon>Bacteria</taxon>
        <taxon>Pseudomonadati</taxon>
        <taxon>Pseudomonadota</taxon>
        <taxon>Alphaproteobacteria</taxon>
        <taxon>Sphingomonadales</taxon>
        <taxon>Sphingomonadaceae</taxon>
        <taxon>Sphingobium</taxon>
    </lineage>
</organism>
<evidence type="ECO:0000259" key="2">
    <source>
        <dbReference type="PROSITE" id="PS50937"/>
    </source>
</evidence>
<dbReference type="GO" id="GO:0003700">
    <property type="term" value="F:DNA-binding transcription factor activity"/>
    <property type="evidence" value="ECO:0007669"/>
    <property type="project" value="InterPro"/>
</dbReference>
<dbReference type="Gene3D" id="1.10.1660.10">
    <property type="match status" value="1"/>
</dbReference>
<keyword evidence="1 3" id="KW-0238">DNA-binding</keyword>
<evidence type="ECO:0000256" key="1">
    <source>
        <dbReference type="ARBA" id="ARBA00023125"/>
    </source>
</evidence>
<dbReference type="SUPFAM" id="SSF46955">
    <property type="entry name" value="Putative DNA-binding domain"/>
    <property type="match status" value="1"/>
</dbReference>
<dbReference type="Pfam" id="PF13411">
    <property type="entry name" value="MerR_1"/>
    <property type="match status" value="1"/>
</dbReference>
<dbReference type="PROSITE" id="PS00552">
    <property type="entry name" value="HTH_MERR_1"/>
    <property type="match status" value="1"/>
</dbReference>
<dbReference type="Proteomes" id="UP000552700">
    <property type="component" value="Unassembled WGS sequence"/>
</dbReference>
<dbReference type="SMART" id="SM00422">
    <property type="entry name" value="HTH_MERR"/>
    <property type="match status" value="1"/>
</dbReference>
<evidence type="ECO:0000313" key="4">
    <source>
        <dbReference type="Proteomes" id="UP000552700"/>
    </source>
</evidence>
<dbReference type="InterPro" id="IPR009061">
    <property type="entry name" value="DNA-bd_dom_put_sf"/>
</dbReference>
<name>A0A841JBI7_9SPHN</name>